<evidence type="ECO:0000313" key="2">
    <source>
        <dbReference type="Proteomes" id="UP000001639"/>
    </source>
</evidence>
<name>G0X4Y8_9CAUD</name>
<dbReference type="Proteomes" id="UP000001639">
    <property type="component" value="Segment"/>
</dbReference>
<accession>G0X4Y8</accession>
<sequence length="70" mass="8390">MGDDYYVWPDGTWCYGHDIEEYLTFMSMDLSVKSWYSWLVNFSQQSRIGRIHTCLKFNGKFISFTLMVSR</sequence>
<dbReference type="EMBL" id="HM997019">
    <property type="protein sequence ID" value="AEK81970.1"/>
    <property type="molecule type" value="Genomic_DNA"/>
</dbReference>
<keyword evidence="2" id="KW-1185">Reference proteome</keyword>
<dbReference type="KEGG" id="vg:11117522"/>
<evidence type="ECO:0000313" key="1">
    <source>
        <dbReference type="EMBL" id="AEK81970.1"/>
    </source>
</evidence>
<reference evidence="1 2" key="1">
    <citation type="journal article" date="2011" name="Arch. Virol.">
        <title>The genome sequence of enterobacterial phage 7-11, which possesses an unusually elongated head.</title>
        <authorList>
            <person name="Kropinski A.M."/>
            <person name="Lingohr E.J."/>
            <person name="Ackermann H.W."/>
        </authorList>
    </citation>
    <scope>NUCLEOTIDE SEQUENCE [LARGE SCALE GENOMIC DNA]</scope>
</reference>
<protein>
    <submittedName>
        <fullName evidence="1">Uncharacterized protein</fullName>
    </submittedName>
</protein>
<proteinExistence type="predicted"/>
<dbReference type="RefSeq" id="YP_004782430.1">
    <property type="nucleotide sequence ID" value="NC_015938.1"/>
</dbReference>
<organism evidence="1 2">
    <name type="scientific">Salmonella phage 7-11</name>
    <dbReference type="NCBI Taxonomy" id="1054968"/>
    <lineage>
        <taxon>Viruses</taxon>
        <taxon>Duplodnaviria</taxon>
        <taxon>Heunggongvirae</taxon>
        <taxon>Uroviricota</taxon>
        <taxon>Caudoviricetes</taxon>
        <taxon>Grimontviridae</taxon>
        <taxon>Moazamivirus</taxon>
        <taxon>Moazamivirus 711</taxon>
    </lineage>
</organism>
<dbReference type="GeneID" id="11117522"/>